<reference evidence="5 6" key="1">
    <citation type="submission" date="2020-05" db="EMBL/GenBank/DDBJ databases">
        <title>Draft genome sequence of Desulfovibrio sp. strain HN2T.</title>
        <authorList>
            <person name="Ueno A."/>
            <person name="Tamazawa S."/>
            <person name="Tamamura S."/>
            <person name="Murakami T."/>
            <person name="Kiyama T."/>
            <person name="Inomata H."/>
            <person name="Amano Y."/>
            <person name="Miyakawa K."/>
            <person name="Tamaki H."/>
            <person name="Naganuma T."/>
            <person name="Kaneko K."/>
        </authorList>
    </citation>
    <scope>NUCLEOTIDE SEQUENCE [LARGE SCALE GENOMIC DNA]</scope>
    <source>
        <strain evidence="5 6">HN2</strain>
    </source>
</reference>
<evidence type="ECO:0000313" key="5">
    <source>
        <dbReference type="EMBL" id="GFM34752.1"/>
    </source>
</evidence>
<dbReference type="EC" id="2.7.7.65" evidence="1"/>
<feature type="transmembrane region" description="Helical" evidence="3">
    <location>
        <begin position="123"/>
        <end position="145"/>
    </location>
</feature>
<dbReference type="GO" id="GO:1902201">
    <property type="term" value="P:negative regulation of bacterial-type flagellum-dependent cell motility"/>
    <property type="evidence" value="ECO:0007669"/>
    <property type="project" value="TreeGrafter"/>
</dbReference>
<evidence type="ECO:0000256" key="1">
    <source>
        <dbReference type="ARBA" id="ARBA00012528"/>
    </source>
</evidence>
<dbReference type="Proteomes" id="UP000503840">
    <property type="component" value="Unassembled WGS sequence"/>
</dbReference>
<feature type="transmembrane region" description="Helical" evidence="3">
    <location>
        <begin position="175"/>
        <end position="197"/>
    </location>
</feature>
<dbReference type="PROSITE" id="PS50887">
    <property type="entry name" value="GGDEF"/>
    <property type="match status" value="1"/>
</dbReference>
<dbReference type="SUPFAM" id="SSF55073">
    <property type="entry name" value="Nucleotide cyclase"/>
    <property type="match status" value="1"/>
</dbReference>
<dbReference type="EMBL" id="BLVO01000016">
    <property type="protein sequence ID" value="GFM34752.1"/>
    <property type="molecule type" value="Genomic_DNA"/>
</dbReference>
<feature type="transmembrane region" description="Helical" evidence="3">
    <location>
        <begin position="62"/>
        <end position="80"/>
    </location>
</feature>
<dbReference type="NCBIfam" id="TIGR00254">
    <property type="entry name" value="GGDEF"/>
    <property type="match status" value="1"/>
</dbReference>
<dbReference type="GO" id="GO:0052621">
    <property type="term" value="F:diguanylate cyclase activity"/>
    <property type="evidence" value="ECO:0007669"/>
    <property type="project" value="UniProtKB-EC"/>
</dbReference>
<dbReference type="InterPro" id="IPR050469">
    <property type="entry name" value="Diguanylate_Cyclase"/>
</dbReference>
<comment type="caution">
    <text evidence="5">The sequence shown here is derived from an EMBL/GenBank/DDBJ whole genome shotgun (WGS) entry which is preliminary data.</text>
</comment>
<proteinExistence type="predicted"/>
<gene>
    <name evidence="5" type="ORF">DSM101010T_31170</name>
</gene>
<dbReference type="InterPro" id="IPR029787">
    <property type="entry name" value="Nucleotide_cyclase"/>
</dbReference>
<keyword evidence="3" id="KW-0472">Membrane</keyword>
<dbReference type="Pfam" id="PF00990">
    <property type="entry name" value="GGDEF"/>
    <property type="match status" value="1"/>
</dbReference>
<feature type="domain" description="GGDEF" evidence="4">
    <location>
        <begin position="275"/>
        <end position="414"/>
    </location>
</feature>
<dbReference type="AlphaFoldDB" id="A0A7J0BNH7"/>
<dbReference type="PANTHER" id="PTHR45138:SF9">
    <property type="entry name" value="DIGUANYLATE CYCLASE DGCM-RELATED"/>
    <property type="match status" value="1"/>
</dbReference>
<protein>
    <recommendedName>
        <fullName evidence="1">diguanylate cyclase</fullName>
        <ecNumber evidence="1">2.7.7.65</ecNumber>
    </recommendedName>
</protein>
<feature type="transmembrane region" description="Helical" evidence="3">
    <location>
        <begin position="92"/>
        <end position="111"/>
    </location>
</feature>
<comment type="catalytic activity">
    <reaction evidence="2">
        <text>2 GTP = 3',3'-c-di-GMP + 2 diphosphate</text>
        <dbReference type="Rhea" id="RHEA:24898"/>
        <dbReference type="ChEBI" id="CHEBI:33019"/>
        <dbReference type="ChEBI" id="CHEBI:37565"/>
        <dbReference type="ChEBI" id="CHEBI:58805"/>
        <dbReference type="EC" id="2.7.7.65"/>
    </reaction>
</comment>
<feature type="transmembrane region" description="Helical" evidence="3">
    <location>
        <begin position="228"/>
        <end position="245"/>
    </location>
</feature>
<dbReference type="SMART" id="SM00267">
    <property type="entry name" value="GGDEF"/>
    <property type="match status" value="1"/>
</dbReference>
<evidence type="ECO:0000256" key="2">
    <source>
        <dbReference type="ARBA" id="ARBA00034247"/>
    </source>
</evidence>
<keyword evidence="3" id="KW-1133">Transmembrane helix</keyword>
<accession>A0A7J0BNH7</accession>
<dbReference type="InterPro" id="IPR043128">
    <property type="entry name" value="Rev_trsase/Diguanyl_cyclase"/>
</dbReference>
<evidence type="ECO:0000259" key="4">
    <source>
        <dbReference type="PROSITE" id="PS50887"/>
    </source>
</evidence>
<keyword evidence="3" id="KW-0812">Transmembrane</keyword>
<name>A0A7J0BNH7_9BACT</name>
<dbReference type="CDD" id="cd01949">
    <property type="entry name" value="GGDEF"/>
    <property type="match status" value="1"/>
</dbReference>
<dbReference type="GO" id="GO:0043709">
    <property type="term" value="P:cell adhesion involved in single-species biofilm formation"/>
    <property type="evidence" value="ECO:0007669"/>
    <property type="project" value="TreeGrafter"/>
</dbReference>
<sequence length="414" mass="44762">MTALFRLFMALVVPVALVTGAFFVSADTARIPSALRPLLPALPYIFSFAGVGLSWRFKRSRSVFLLLLLAAGCWITTSFLPEAPVSALNVKLGYAATCFLLPVNIAILELLEDRGVFTGWGILHFSVILTQGLAVLLLMTATTLLSPATANSIINAVQQVIYFRLLPEWADSWTYIPQMALVLSGLMIFGLMVHLAVVPAARDAMHGALATTIICTMAGLHHVEQPDLAAMFFSVGALIVTLTLFQESYSMAFADELTGLPGRRALMADCKKLGRKYAIAMCDIDHFKKFNDTYGHDVGDDVLRMVAGHLSRISGGGTAYRYGGEEFTILFPKGTTIDAAPHLDAVREGIARAEFRIRGPLPKKARGKDVVTVTISIGVAERTDEATTPEEVIKVADGLLYKAKKAGRNKVVAG</sequence>
<evidence type="ECO:0000313" key="6">
    <source>
        <dbReference type="Proteomes" id="UP000503840"/>
    </source>
</evidence>
<dbReference type="PANTHER" id="PTHR45138">
    <property type="entry name" value="REGULATORY COMPONENTS OF SENSORY TRANSDUCTION SYSTEM"/>
    <property type="match status" value="1"/>
</dbReference>
<feature type="transmembrane region" description="Helical" evidence="3">
    <location>
        <begin position="36"/>
        <end position="55"/>
    </location>
</feature>
<dbReference type="RefSeq" id="WP_174406415.1">
    <property type="nucleotide sequence ID" value="NZ_BLVO01000016.1"/>
</dbReference>
<dbReference type="Gene3D" id="3.30.70.270">
    <property type="match status" value="1"/>
</dbReference>
<evidence type="ECO:0000256" key="3">
    <source>
        <dbReference type="SAM" id="Phobius"/>
    </source>
</evidence>
<dbReference type="GO" id="GO:0005886">
    <property type="term" value="C:plasma membrane"/>
    <property type="evidence" value="ECO:0007669"/>
    <property type="project" value="TreeGrafter"/>
</dbReference>
<keyword evidence="6" id="KW-1185">Reference proteome</keyword>
<dbReference type="InterPro" id="IPR000160">
    <property type="entry name" value="GGDEF_dom"/>
</dbReference>
<organism evidence="5 6">
    <name type="scientific">Desulfovibrio subterraneus</name>
    <dbReference type="NCBI Taxonomy" id="2718620"/>
    <lineage>
        <taxon>Bacteria</taxon>
        <taxon>Pseudomonadati</taxon>
        <taxon>Thermodesulfobacteriota</taxon>
        <taxon>Desulfovibrionia</taxon>
        <taxon>Desulfovibrionales</taxon>
        <taxon>Desulfovibrionaceae</taxon>
        <taxon>Desulfovibrio</taxon>
    </lineage>
</organism>
<feature type="transmembrane region" description="Helical" evidence="3">
    <location>
        <begin position="204"/>
        <end position="222"/>
    </location>
</feature>